<feature type="region of interest" description="Disordered" evidence="1">
    <location>
        <begin position="258"/>
        <end position="277"/>
    </location>
</feature>
<dbReference type="Proteomes" id="UP000269721">
    <property type="component" value="Unassembled WGS sequence"/>
</dbReference>
<sequence>MALAFFYGVGSDSDSFLLLLAGANHDEYRRRISLPSPPSEHIADTPDKYPPLTLLSLLITSGSMNIALASPQGQPSQTEEDPKWCLRSEEKEISPLERTIGRIRSLRFAPPRKSGNFGQSNGIQSPVPSRPSVPTVSFGNLKVDQRRKKVLPVAVQFDEGCFVAERTDRRGRTSISHGAIGSQFTMFPPRPRAPQAPAVQGSCTFCRMRGGPESLPATAVRPLTGGRAGLHVGHGRRQKYCSDEKAAAIMGSNHFSQLTDSSGLGRQGPAGQEPARQVSLKHLAPSWRPSFADPPLIPFWLAMHVPGADIPL</sequence>
<accession>A0A4P9W3U1</accession>
<evidence type="ECO:0000313" key="2">
    <source>
        <dbReference type="EMBL" id="RKO85468.1"/>
    </source>
</evidence>
<name>A0A4P9W3U1_9FUNG</name>
<reference evidence="3" key="1">
    <citation type="journal article" date="2018" name="Nat. Microbiol.">
        <title>Leveraging single-cell genomics to expand the fungal tree of life.</title>
        <authorList>
            <person name="Ahrendt S.R."/>
            <person name="Quandt C.A."/>
            <person name="Ciobanu D."/>
            <person name="Clum A."/>
            <person name="Salamov A."/>
            <person name="Andreopoulos B."/>
            <person name="Cheng J.F."/>
            <person name="Woyke T."/>
            <person name="Pelin A."/>
            <person name="Henrissat B."/>
            <person name="Reynolds N.K."/>
            <person name="Benny G.L."/>
            <person name="Smith M.E."/>
            <person name="James T.Y."/>
            <person name="Grigoriev I.V."/>
        </authorList>
    </citation>
    <scope>NUCLEOTIDE SEQUENCE [LARGE SCALE GENOMIC DNA]</scope>
</reference>
<dbReference type="EMBL" id="KZ999044">
    <property type="protein sequence ID" value="RKO85468.1"/>
    <property type="molecule type" value="Genomic_DNA"/>
</dbReference>
<feature type="region of interest" description="Disordered" evidence="1">
    <location>
        <begin position="110"/>
        <end position="133"/>
    </location>
</feature>
<evidence type="ECO:0000313" key="3">
    <source>
        <dbReference type="Proteomes" id="UP000269721"/>
    </source>
</evidence>
<keyword evidence="3" id="KW-1185">Reference proteome</keyword>
<organism evidence="2 3">
    <name type="scientific">Blyttiomyces helicus</name>
    <dbReference type="NCBI Taxonomy" id="388810"/>
    <lineage>
        <taxon>Eukaryota</taxon>
        <taxon>Fungi</taxon>
        <taxon>Fungi incertae sedis</taxon>
        <taxon>Chytridiomycota</taxon>
        <taxon>Chytridiomycota incertae sedis</taxon>
        <taxon>Chytridiomycetes</taxon>
        <taxon>Chytridiomycetes incertae sedis</taxon>
        <taxon>Blyttiomyces</taxon>
    </lineage>
</organism>
<evidence type="ECO:0000256" key="1">
    <source>
        <dbReference type="SAM" id="MobiDB-lite"/>
    </source>
</evidence>
<proteinExistence type="predicted"/>
<protein>
    <submittedName>
        <fullName evidence="2">Uncharacterized protein</fullName>
    </submittedName>
</protein>
<dbReference type="AlphaFoldDB" id="A0A4P9W3U1"/>
<gene>
    <name evidence="2" type="ORF">BDK51DRAFT_39878</name>
</gene>